<feature type="coiled-coil region" evidence="2">
    <location>
        <begin position="189"/>
        <end position="216"/>
    </location>
</feature>
<dbReference type="InterPro" id="IPR051112">
    <property type="entry name" value="CWC26_splicing_factor"/>
</dbReference>
<evidence type="ECO:0000256" key="2">
    <source>
        <dbReference type="SAM" id="Coils"/>
    </source>
</evidence>
<dbReference type="EMBL" id="LK052948">
    <property type="protein sequence ID" value="CDR46806.1"/>
    <property type="molecule type" value="Genomic_DNA"/>
</dbReference>
<reference evidence="4" key="1">
    <citation type="journal article" date="2014" name="Genome Announc.">
        <title>Draft genome sequence of Rhodosporidium toruloides CECT1137, an oleaginous yeast of biotechnological interest.</title>
        <authorList>
            <person name="Morin N."/>
            <person name="Calcas X."/>
            <person name="Devillers H."/>
            <person name="Durrens P."/>
            <person name="Sherman D.J."/>
            <person name="Nicaud J.-M."/>
            <person name="Neuveglise C."/>
        </authorList>
    </citation>
    <scope>NUCLEOTIDE SEQUENCE</scope>
    <source>
        <strain evidence="4">CECT1137</strain>
    </source>
</reference>
<feature type="compositionally biased region" description="Basic and acidic residues" evidence="3">
    <location>
        <begin position="222"/>
        <end position="260"/>
    </location>
</feature>
<dbReference type="GO" id="GO:0005684">
    <property type="term" value="C:U2-type spliceosomal complex"/>
    <property type="evidence" value="ECO:0007669"/>
    <property type="project" value="TreeGrafter"/>
</dbReference>
<dbReference type="GO" id="GO:0000398">
    <property type="term" value="P:mRNA splicing, via spliceosome"/>
    <property type="evidence" value="ECO:0007669"/>
    <property type="project" value="TreeGrafter"/>
</dbReference>
<dbReference type="GO" id="GO:0070274">
    <property type="term" value="C:RES complex"/>
    <property type="evidence" value="ECO:0007669"/>
    <property type="project" value="TreeGrafter"/>
</dbReference>
<dbReference type="AlphaFoldDB" id="A0A061BII9"/>
<dbReference type="PANTHER" id="PTHR31809:SF0">
    <property type="entry name" value="BUD13 HOMOLOG"/>
    <property type="match status" value="1"/>
</dbReference>
<accession>A0A061BII9</accession>
<evidence type="ECO:0000256" key="1">
    <source>
        <dbReference type="ARBA" id="ARBA00011069"/>
    </source>
</evidence>
<keyword evidence="2" id="KW-0175">Coiled coil</keyword>
<feature type="compositionally biased region" description="Basic and acidic residues" evidence="3">
    <location>
        <begin position="70"/>
        <end position="79"/>
    </location>
</feature>
<feature type="compositionally biased region" description="Basic and acidic residues" evidence="3">
    <location>
        <begin position="135"/>
        <end position="169"/>
    </location>
</feature>
<dbReference type="GO" id="GO:0003723">
    <property type="term" value="F:RNA binding"/>
    <property type="evidence" value="ECO:0007669"/>
    <property type="project" value="TreeGrafter"/>
</dbReference>
<dbReference type="Pfam" id="PF09736">
    <property type="entry name" value="Bud13"/>
    <property type="match status" value="1"/>
</dbReference>
<comment type="similarity">
    <text evidence="1">Belongs to the CWC26 family.</text>
</comment>
<feature type="region of interest" description="Disordered" evidence="3">
    <location>
        <begin position="217"/>
        <end position="300"/>
    </location>
</feature>
<gene>
    <name evidence="4" type="ORF">RHTO0S_13e02080g</name>
</gene>
<protein>
    <submittedName>
        <fullName evidence="4">RHTO0S13e02080g1_1</fullName>
    </submittedName>
</protein>
<organism evidence="4">
    <name type="scientific">Rhodotorula toruloides</name>
    <name type="common">Yeast</name>
    <name type="synonym">Rhodosporidium toruloides</name>
    <dbReference type="NCBI Taxonomy" id="5286"/>
    <lineage>
        <taxon>Eukaryota</taxon>
        <taxon>Fungi</taxon>
        <taxon>Dikarya</taxon>
        <taxon>Basidiomycota</taxon>
        <taxon>Pucciniomycotina</taxon>
        <taxon>Microbotryomycetes</taxon>
        <taxon>Sporidiobolales</taxon>
        <taxon>Sporidiobolaceae</taxon>
        <taxon>Rhodotorula</taxon>
    </lineage>
</organism>
<feature type="region of interest" description="Disordered" evidence="3">
    <location>
        <begin position="15"/>
        <end position="189"/>
    </location>
</feature>
<proteinExistence type="inferred from homology"/>
<name>A0A061BII9_RHOTO</name>
<evidence type="ECO:0000256" key="3">
    <source>
        <dbReference type="SAM" id="MobiDB-lite"/>
    </source>
</evidence>
<feature type="compositionally biased region" description="Basic residues" evidence="3">
    <location>
        <begin position="268"/>
        <end position="277"/>
    </location>
</feature>
<dbReference type="PANTHER" id="PTHR31809">
    <property type="entry name" value="BUD13 HOMOLOG"/>
    <property type="match status" value="1"/>
</dbReference>
<dbReference type="OrthoDB" id="6022at2759"/>
<dbReference type="InterPro" id="IPR018609">
    <property type="entry name" value="Bud13"/>
</dbReference>
<feature type="compositionally biased region" description="Acidic residues" evidence="3">
    <location>
        <begin position="54"/>
        <end position="69"/>
    </location>
</feature>
<evidence type="ECO:0000313" key="4">
    <source>
        <dbReference type="EMBL" id="CDR46806.1"/>
    </source>
</evidence>
<feature type="compositionally biased region" description="Basic and acidic residues" evidence="3">
    <location>
        <begin position="20"/>
        <end position="29"/>
    </location>
</feature>
<sequence length="336" mass="38068">MSDLQAYLAARYMSGPKADAILDRSEDGKRRKKKRKVEASSSVASGSGGGLVIADEDGAWGAQENEDEEYKPVVEERRGQFKAKAKTESWATIREADPSLRPPSPTPEPEDEAPAIAEVTVETAPRGGLQTAADLRAEQERKAAEQERKRRKAEKEEARRKAEARARGEDVDEADPNATVYRDATGRRIDMKLLKAEEAQKKREELEKQMAKMEWGKGLVQKSEKERRAEEAEKLKNMSFARHADDAEMNEEMRETERWNDPAAAFLTKKKEKKTKGPKFPTYQGPPPPPNRFNIRPGYRWDGVDRSNGFEKRLMERQNARGVFKAASQAWSMEDM</sequence>